<name>A0A8J2Z4C6_9GAMM</name>
<organism evidence="2 3">
    <name type="scientific">Cysteiniphilum litorale</name>
    <dbReference type="NCBI Taxonomy" id="2056700"/>
    <lineage>
        <taxon>Bacteria</taxon>
        <taxon>Pseudomonadati</taxon>
        <taxon>Pseudomonadota</taxon>
        <taxon>Gammaproteobacteria</taxon>
        <taxon>Thiotrichales</taxon>
        <taxon>Fastidiosibacteraceae</taxon>
        <taxon>Cysteiniphilum</taxon>
    </lineage>
</organism>
<reference evidence="2" key="1">
    <citation type="journal article" date="2014" name="Int. J. Syst. Evol. Microbiol.">
        <title>Complete genome sequence of Corynebacterium casei LMG S-19264T (=DSM 44701T), isolated from a smear-ripened cheese.</title>
        <authorList>
            <consortium name="US DOE Joint Genome Institute (JGI-PGF)"/>
            <person name="Walter F."/>
            <person name="Albersmeier A."/>
            <person name="Kalinowski J."/>
            <person name="Ruckert C."/>
        </authorList>
    </citation>
    <scope>NUCLEOTIDE SEQUENCE</scope>
    <source>
        <strain evidence="2">CGMCC 1.15758</strain>
    </source>
</reference>
<comment type="caution">
    <text evidence="2">The sequence shown here is derived from an EMBL/GenBank/DDBJ whole genome shotgun (WGS) entry which is preliminary data.</text>
</comment>
<dbReference type="RefSeq" id="WP_117002167.1">
    <property type="nucleotide sequence ID" value="NZ_BMJS01000009.1"/>
</dbReference>
<accession>A0A8J2Z4C6</accession>
<feature type="chain" id="PRO_5035153327" evidence="1">
    <location>
        <begin position="24"/>
        <end position="420"/>
    </location>
</feature>
<proteinExistence type="predicted"/>
<protein>
    <submittedName>
        <fullName evidence="2">Uncharacterized protein</fullName>
    </submittedName>
</protein>
<dbReference type="AlphaFoldDB" id="A0A8J2Z4C6"/>
<keyword evidence="1" id="KW-0732">Signal</keyword>
<evidence type="ECO:0000313" key="2">
    <source>
        <dbReference type="EMBL" id="GGF95984.1"/>
    </source>
</evidence>
<dbReference type="Proteomes" id="UP000636949">
    <property type="component" value="Unassembled WGS sequence"/>
</dbReference>
<dbReference type="EMBL" id="BMJS01000009">
    <property type="protein sequence ID" value="GGF95984.1"/>
    <property type="molecule type" value="Genomic_DNA"/>
</dbReference>
<keyword evidence="3" id="KW-1185">Reference proteome</keyword>
<evidence type="ECO:0000313" key="3">
    <source>
        <dbReference type="Proteomes" id="UP000636949"/>
    </source>
</evidence>
<sequence>MKINKYKLICIFLVVVYSPWVYASGEECPFISSWENDSQFTLTVTKGGAWGDQKLSAPVGTIFTPEFVYNYMLFNYLILDIKTAQGDYLGTASISVKTDGSGNQYLFDNNGYLTFKYDASKSHYDQDCWQDRRYFEISINSTPPIITNKGWQNGMGNQEDKVVAGDSFWVQDYGSNDLGRWQVSNDAVYQTTEANQYGTQGSRAYPIGINQDGVTIGNGIGAAKDGLWQIDVKVGSNGAGDFCETFYLAERKNMIPGPQNYLDGSGGAQGGIGREIDVLETKWKPTGPQINLPTGGNSGWNPNAIQGLQLGTWAENGGVPATEFSTFGVLIRDQNLWIYAYKTDGSFWYSTDAVPLTNTAYNQEGDFVPYIGTWGSGSEVIKTGYKNFIYLKADDPRIVGKNPKDNPDAFGPALLKPAAK</sequence>
<reference evidence="2" key="2">
    <citation type="submission" date="2020-09" db="EMBL/GenBank/DDBJ databases">
        <authorList>
            <person name="Sun Q."/>
            <person name="Zhou Y."/>
        </authorList>
    </citation>
    <scope>NUCLEOTIDE SEQUENCE</scope>
    <source>
        <strain evidence="2">CGMCC 1.15758</strain>
    </source>
</reference>
<evidence type="ECO:0000256" key="1">
    <source>
        <dbReference type="SAM" id="SignalP"/>
    </source>
</evidence>
<feature type="signal peptide" evidence="1">
    <location>
        <begin position="1"/>
        <end position="23"/>
    </location>
</feature>
<gene>
    <name evidence="2" type="ORF">GCM10010995_11560</name>
</gene>